<dbReference type="PROSITE" id="PS51464">
    <property type="entry name" value="SIS"/>
    <property type="match status" value="1"/>
</dbReference>
<name>A0A931CLH3_9MICC</name>
<dbReference type="Pfam" id="PF01380">
    <property type="entry name" value="SIS"/>
    <property type="match status" value="1"/>
</dbReference>
<dbReference type="GO" id="GO:0097367">
    <property type="term" value="F:carbohydrate derivative binding"/>
    <property type="evidence" value="ECO:0007669"/>
    <property type="project" value="InterPro"/>
</dbReference>
<dbReference type="EMBL" id="JADNYM010000001">
    <property type="protein sequence ID" value="MBG0738051.1"/>
    <property type="molecule type" value="Genomic_DNA"/>
</dbReference>
<sequence>MNETNVDPGEQQLDLLDVVLSEITTVVQGVKREDIERLADVLAGASRIFATGEGRSGLMAKAFAMRLMHLGLPVHVVGESTTPSVQRGDVLVAISGSGTTAGTVRVAQQAAAVGAMVHVVTTDPDSPLASPAATVLVLPAATKYRCPGEAMTVQPLSSLFDQVTHVALDVVCLLLATRRKIDNAAAAAAHANTE</sequence>
<evidence type="ECO:0000313" key="3">
    <source>
        <dbReference type="EMBL" id="MBG0738051.1"/>
    </source>
</evidence>
<gene>
    <name evidence="3" type="primary">hxlB</name>
    <name evidence="3" type="ORF">IV500_01190</name>
</gene>
<feature type="domain" description="SIS" evidence="2">
    <location>
        <begin position="38"/>
        <end position="181"/>
    </location>
</feature>
<dbReference type="SUPFAM" id="SSF53697">
    <property type="entry name" value="SIS domain"/>
    <property type="match status" value="1"/>
</dbReference>
<dbReference type="NCBIfam" id="TIGR03127">
    <property type="entry name" value="RuMP_HxlB"/>
    <property type="match status" value="1"/>
</dbReference>
<keyword evidence="4" id="KW-1185">Reference proteome</keyword>
<dbReference type="InterPro" id="IPR017552">
    <property type="entry name" value="PHI/rmpB"/>
</dbReference>
<dbReference type="PANTHER" id="PTHR43443:SF1">
    <property type="entry name" value="3-HEXULOSE-6-PHOSPHATE ISOMERASE"/>
    <property type="match status" value="1"/>
</dbReference>
<dbReference type="GO" id="GO:0016853">
    <property type="term" value="F:isomerase activity"/>
    <property type="evidence" value="ECO:0007669"/>
    <property type="project" value="InterPro"/>
</dbReference>
<evidence type="ECO:0000259" key="2">
    <source>
        <dbReference type="PROSITE" id="PS51464"/>
    </source>
</evidence>
<evidence type="ECO:0000256" key="1">
    <source>
        <dbReference type="ARBA" id="ARBA00009235"/>
    </source>
</evidence>
<dbReference type="Gene3D" id="3.40.50.10490">
    <property type="entry name" value="Glucose-6-phosphate isomerase like protein, domain 1"/>
    <property type="match status" value="1"/>
</dbReference>
<reference evidence="3 4" key="1">
    <citation type="submission" date="2020-11" db="EMBL/GenBank/DDBJ databases">
        <title>Arthrobacter antarcticus sp. nov., isolated from Antarctic Soil.</title>
        <authorList>
            <person name="Li J."/>
        </authorList>
    </citation>
    <scope>NUCLEOTIDE SEQUENCE [LARGE SCALE GENOMIC DNA]</scope>
    <source>
        <strain evidence="3 4">Z1-20</strain>
    </source>
</reference>
<evidence type="ECO:0000313" key="4">
    <source>
        <dbReference type="Proteomes" id="UP000655366"/>
    </source>
</evidence>
<dbReference type="CDD" id="cd05005">
    <property type="entry name" value="SIS_PHI"/>
    <property type="match status" value="1"/>
</dbReference>
<dbReference type="InterPro" id="IPR001347">
    <property type="entry name" value="SIS_dom"/>
</dbReference>
<comment type="similarity">
    <text evidence="1">Belongs to the SIS family. PHI subfamily.</text>
</comment>
<accession>A0A931CLH3</accession>
<proteinExistence type="inferred from homology"/>
<organism evidence="3 4">
    <name type="scientific">Arthrobacter terrae</name>
    <dbReference type="NCBI Taxonomy" id="2935737"/>
    <lineage>
        <taxon>Bacteria</taxon>
        <taxon>Bacillati</taxon>
        <taxon>Actinomycetota</taxon>
        <taxon>Actinomycetes</taxon>
        <taxon>Micrococcales</taxon>
        <taxon>Micrococcaceae</taxon>
        <taxon>Arthrobacter</taxon>
    </lineage>
</organism>
<dbReference type="InterPro" id="IPR046348">
    <property type="entry name" value="SIS_dom_sf"/>
</dbReference>
<dbReference type="GO" id="GO:1901135">
    <property type="term" value="P:carbohydrate derivative metabolic process"/>
    <property type="evidence" value="ECO:0007669"/>
    <property type="project" value="InterPro"/>
</dbReference>
<dbReference type="AlphaFoldDB" id="A0A931CLH3"/>
<dbReference type="RefSeq" id="WP_196394985.1">
    <property type="nucleotide sequence ID" value="NZ_JADNYM010000001.1"/>
</dbReference>
<dbReference type="PANTHER" id="PTHR43443">
    <property type="entry name" value="3-HEXULOSE-6-PHOSPHATE ISOMERASE"/>
    <property type="match status" value="1"/>
</dbReference>
<protein>
    <submittedName>
        <fullName evidence="3">6-phospho-3-hexuloisomerase</fullName>
    </submittedName>
</protein>
<dbReference type="Proteomes" id="UP000655366">
    <property type="component" value="Unassembled WGS sequence"/>
</dbReference>
<comment type="caution">
    <text evidence="3">The sequence shown here is derived from an EMBL/GenBank/DDBJ whole genome shotgun (WGS) entry which is preliminary data.</text>
</comment>